<reference evidence="8" key="1">
    <citation type="submission" date="2023-07" db="EMBL/GenBank/DDBJ databases">
        <authorList>
            <person name="Haufschild T."/>
            <person name="Kallscheuer N."/>
            <person name="Hammer J."/>
            <person name="Kohn T."/>
            <person name="Kabuu M."/>
            <person name="Jogler M."/>
            <person name="Wohfarth N."/>
            <person name="Heuer A."/>
            <person name="Rohde M."/>
            <person name="van Teeseling M.C.F."/>
            <person name="Jogler C."/>
        </authorList>
    </citation>
    <scope>NUCLEOTIDE SEQUENCE</scope>
    <source>
        <strain evidence="8">Strain 138</strain>
        <strain evidence="9">Strain 318</strain>
    </source>
</reference>
<keyword evidence="10" id="KW-1185">Reference proteome</keyword>
<dbReference type="Pfam" id="PF04542">
    <property type="entry name" value="Sigma70_r2"/>
    <property type="match status" value="1"/>
</dbReference>
<evidence type="ECO:0000313" key="8">
    <source>
        <dbReference type="EMBL" id="WKW13629.1"/>
    </source>
</evidence>
<name>A0AA49JX19_9BACT</name>
<evidence type="ECO:0000259" key="6">
    <source>
        <dbReference type="Pfam" id="PF04542"/>
    </source>
</evidence>
<dbReference type="EMBL" id="CP130612">
    <property type="protein sequence ID" value="WKW13629.1"/>
    <property type="molecule type" value="Genomic_DNA"/>
</dbReference>
<keyword evidence="3" id="KW-0731">Sigma factor</keyword>
<dbReference type="GO" id="GO:0003677">
    <property type="term" value="F:DNA binding"/>
    <property type="evidence" value="ECO:0007669"/>
    <property type="project" value="UniProtKB-KW"/>
</dbReference>
<dbReference type="GO" id="GO:0016987">
    <property type="term" value="F:sigma factor activity"/>
    <property type="evidence" value="ECO:0007669"/>
    <property type="project" value="UniProtKB-KW"/>
</dbReference>
<dbReference type="CDD" id="cd06171">
    <property type="entry name" value="Sigma70_r4"/>
    <property type="match status" value="1"/>
</dbReference>
<dbReference type="AlphaFoldDB" id="A0AA49JX19"/>
<gene>
    <name evidence="8" type="ORF">Strain138_002954</name>
    <name evidence="9" type="ORF">Strain318_002952</name>
</gene>
<dbReference type="InterPro" id="IPR039425">
    <property type="entry name" value="RNA_pol_sigma-70-like"/>
</dbReference>
<evidence type="ECO:0000259" key="7">
    <source>
        <dbReference type="Pfam" id="PF08281"/>
    </source>
</evidence>
<dbReference type="InterPro" id="IPR007627">
    <property type="entry name" value="RNA_pol_sigma70_r2"/>
</dbReference>
<keyword evidence="5" id="KW-0804">Transcription</keyword>
<dbReference type="KEGG" id="pspc:Strain318_002952"/>
<evidence type="ECO:0000256" key="5">
    <source>
        <dbReference type="ARBA" id="ARBA00023163"/>
    </source>
</evidence>
<evidence type="ECO:0000256" key="2">
    <source>
        <dbReference type="ARBA" id="ARBA00023015"/>
    </source>
</evidence>
<feature type="domain" description="RNA polymerase sigma-70 region 2" evidence="6">
    <location>
        <begin position="44"/>
        <end position="111"/>
    </location>
</feature>
<evidence type="ECO:0000256" key="3">
    <source>
        <dbReference type="ARBA" id="ARBA00023082"/>
    </source>
</evidence>
<protein>
    <submittedName>
        <fullName evidence="8">Sigma-70 family RNA polymerase sigma factor</fullName>
    </submittedName>
</protein>
<dbReference type="NCBIfam" id="TIGR02937">
    <property type="entry name" value="sigma70-ECF"/>
    <property type="match status" value="1"/>
</dbReference>
<dbReference type="InterPro" id="IPR014284">
    <property type="entry name" value="RNA_pol_sigma-70_dom"/>
</dbReference>
<evidence type="ECO:0000256" key="1">
    <source>
        <dbReference type="ARBA" id="ARBA00010641"/>
    </source>
</evidence>
<dbReference type="SUPFAM" id="SSF88946">
    <property type="entry name" value="Sigma2 domain of RNA polymerase sigma factors"/>
    <property type="match status" value="1"/>
</dbReference>
<keyword evidence="2" id="KW-0805">Transcription regulation</keyword>
<evidence type="ECO:0000256" key="4">
    <source>
        <dbReference type="ARBA" id="ARBA00023125"/>
    </source>
</evidence>
<evidence type="ECO:0000313" key="9">
    <source>
        <dbReference type="EMBL" id="WKW16535.1"/>
    </source>
</evidence>
<dbReference type="InterPro" id="IPR036388">
    <property type="entry name" value="WH-like_DNA-bd_sf"/>
</dbReference>
<dbReference type="PANTHER" id="PTHR43133:SF8">
    <property type="entry name" value="RNA POLYMERASE SIGMA FACTOR HI_1459-RELATED"/>
    <property type="match status" value="1"/>
</dbReference>
<sequence>MGSVALKLQDIGTGYTSLVELKKLDDGALVSAYIRGQSRAFDVLVDRYQNRLLNFIYRTVGDRERSEDLVQEAFIRVHRHIARFDGAKKFSTWIYTIASNLAKNELRNRSRNPLVLFQTMTQGWDDEERPLEFEDTSMAPDELYKKRHVREQVEAAVAQLPEHHREVFVLRELEGRSYEEIAEITHCNLGTVKSRLNRARASFAEIIGPALQ</sequence>
<dbReference type="RefSeq" id="WP_367886468.1">
    <property type="nucleotide sequence ID" value="NZ_CP130612.1"/>
</dbReference>
<organism evidence="8">
    <name type="scientific">Pseudogemmatithrix spongiicola</name>
    <dbReference type="NCBI Taxonomy" id="3062599"/>
    <lineage>
        <taxon>Bacteria</taxon>
        <taxon>Pseudomonadati</taxon>
        <taxon>Gemmatimonadota</taxon>
        <taxon>Gemmatimonadia</taxon>
        <taxon>Gemmatimonadales</taxon>
        <taxon>Gemmatimonadaceae</taxon>
        <taxon>Pseudogemmatithrix</taxon>
    </lineage>
</organism>
<accession>A0AA49JX19</accession>
<dbReference type="InterPro" id="IPR013325">
    <property type="entry name" value="RNA_pol_sigma_r2"/>
</dbReference>
<dbReference type="InterPro" id="IPR013324">
    <property type="entry name" value="RNA_pol_sigma_r3/r4-like"/>
</dbReference>
<dbReference type="EMBL" id="CP130613">
    <property type="protein sequence ID" value="WKW16535.1"/>
    <property type="molecule type" value="Genomic_DNA"/>
</dbReference>
<dbReference type="Pfam" id="PF08281">
    <property type="entry name" value="Sigma70_r4_2"/>
    <property type="match status" value="1"/>
</dbReference>
<dbReference type="Proteomes" id="UP001229955">
    <property type="component" value="Chromosome"/>
</dbReference>
<dbReference type="InterPro" id="IPR013249">
    <property type="entry name" value="RNA_pol_sigma70_r4_t2"/>
</dbReference>
<dbReference type="PANTHER" id="PTHR43133">
    <property type="entry name" value="RNA POLYMERASE ECF-TYPE SIGMA FACTO"/>
    <property type="match status" value="1"/>
</dbReference>
<keyword evidence="4" id="KW-0238">DNA-binding</keyword>
<dbReference type="GO" id="GO:0006352">
    <property type="term" value="P:DNA-templated transcription initiation"/>
    <property type="evidence" value="ECO:0007669"/>
    <property type="project" value="InterPro"/>
</dbReference>
<accession>A0AA49K2X4</accession>
<proteinExistence type="inferred from homology"/>
<feature type="domain" description="RNA polymerase sigma factor 70 region 4 type 2" evidence="7">
    <location>
        <begin position="150"/>
        <end position="201"/>
    </location>
</feature>
<dbReference type="Gene3D" id="1.10.10.10">
    <property type="entry name" value="Winged helix-like DNA-binding domain superfamily/Winged helix DNA-binding domain"/>
    <property type="match status" value="1"/>
</dbReference>
<dbReference type="Gene3D" id="1.10.1740.10">
    <property type="match status" value="1"/>
</dbReference>
<dbReference type="SUPFAM" id="SSF88659">
    <property type="entry name" value="Sigma3 and sigma4 domains of RNA polymerase sigma factors"/>
    <property type="match status" value="1"/>
</dbReference>
<comment type="similarity">
    <text evidence="1">Belongs to the sigma-70 factor family. ECF subfamily.</text>
</comment>
<evidence type="ECO:0000313" key="10">
    <source>
        <dbReference type="Proteomes" id="UP001229955"/>
    </source>
</evidence>